<name>A0ABY4DW30_9NEIS</name>
<keyword evidence="1" id="KW-0472">Membrane</keyword>
<accession>A0ABY4DW30</accession>
<evidence type="ECO:0000256" key="1">
    <source>
        <dbReference type="SAM" id="Phobius"/>
    </source>
</evidence>
<keyword evidence="1" id="KW-0812">Transmembrane</keyword>
<proteinExistence type="predicted"/>
<dbReference type="EMBL" id="CP091508">
    <property type="protein sequence ID" value="UOO82837.1"/>
    <property type="molecule type" value="Genomic_DNA"/>
</dbReference>
<feature type="transmembrane region" description="Helical" evidence="1">
    <location>
        <begin position="118"/>
        <end position="136"/>
    </location>
</feature>
<evidence type="ECO:0000313" key="3">
    <source>
        <dbReference type="Proteomes" id="UP000829817"/>
    </source>
</evidence>
<feature type="transmembrane region" description="Helical" evidence="1">
    <location>
        <begin position="92"/>
        <end position="112"/>
    </location>
</feature>
<sequence length="236" mass="27211">MEKHSWNKLVTSSVSMAFLAITSWATAYSYGWGQAAYYGYPWWHVEVGRSNIARSIAYVGVVSLTLLVSYILGYVLLCAVKKTQLFTNVGCLRIFVLISVFFAPVALGFYIFAGHLPLYLWSGYLLFGLAVSIIFHRKGNLFTLDFGRHKNKEQYSLAFLIFIFLYFSGLAYGIGWLRPYFRTTYDVVTFNQRSYYLLASNSDTYILAEKIKHNQKFVFFNYKTLMGYEINVVNIK</sequence>
<feature type="transmembrane region" description="Helical" evidence="1">
    <location>
        <begin position="56"/>
        <end position="80"/>
    </location>
</feature>
<dbReference type="RefSeq" id="WP_244786931.1">
    <property type="nucleotide sequence ID" value="NZ_CP091508.1"/>
</dbReference>
<feature type="transmembrane region" description="Helical" evidence="1">
    <location>
        <begin position="157"/>
        <end position="177"/>
    </location>
</feature>
<organism evidence="2 3">
    <name type="scientific">Uruburuella testudinis</name>
    <dbReference type="NCBI Taxonomy" id="1282863"/>
    <lineage>
        <taxon>Bacteria</taxon>
        <taxon>Pseudomonadati</taxon>
        <taxon>Pseudomonadota</taxon>
        <taxon>Betaproteobacteria</taxon>
        <taxon>Neisseriales</taxon>
        <taxon>Neisseriaceae</taxon>
        <taxon>Uruburuella</taxon>
    </lineage>
</organism>
<evidence type="ECO:0000313" key="2">
    <source>
        <dbReference type="EMBL" id="UOO82837.1"/>
    </source>
</evidence>
<gene>
    <name evidence="2" type="ORF">LVJ83_05090</name>
</gene>
<dbReference type="Proteomes" id="UP000829817">
    <property type="component" value="Chromosome"/>
</dbReference>
<protein>
    <submittedName>
        <fullName evidence="2">Uncharacterized protein</fullName>
    </submittedName>
</protein>
<keyword evidence="1" id="KW-1133">Transmembrane helix</keyword>
<reference evidence="2 3" key="1">
    <citation type="journal article" date="2022" name="Res Sq">
        <title>Evolution of multicellular longitudinally dividing oral cavity symbionts (Neisseriaceae).</title>
        <authorList>
            <person name="Nyongesa S."/>
            <person name="Weber P."/>
            <person name="Bernet E."/>
            <person name="Pullido F."/>
            <person name="Nieckarz M."/>
            <person name="Delaby M."/>
            <person name="Nieves C."/>
            <person name="Viehboeck T."/>
            <person name="Krause N."/>
            <person name="Rivera-Millot A."/>
            <person name="Nakamura A."/>
            <person name="Vischer N."/>
            <person name="VanNieuwenhze M."/>
            <person name="Brun Y."/>
            <person name="Cava F."/>
            <person name="Bulgheresi S."/>
            <person name="Veyrier F."/>
        </authorList>
    </citation>
    <scope>NUCLEOTIDE SEQUENCE [LARGE SCALE GENOMIC DNA]</scope>
    <source>
        <strain evidence="2 3">CCUG 63373m</strain>
    </source>
</reference>
<keyword evidence="3" id="KW-1185">Reference proteome</keyword>